<dbReference type="Pfam" id="PF00239">
    <property type="entry name" value="Resolvase"/>
    <property type="match status" value="1"/>
</dbReference>
<feature type="domain" description="Resolvase/invertase-type recombinase catalytic" evidence="6">
    <location>
        <begin position="2"/>
        <end position="157"/>
    </location>
</feature>
<keyword evidence="3" id="KW-0233">DNA recombination</keyword>
<dbReference type="PROSITE" id="PS00398">
    <property type="entry name" value="RECOMBINASES_2"/>
    <property type="match status" value="1"/>
</dbReference>
<dbReference type="Proteomes" id="UP000501237">
    <property type="component" value="Chromosome"/>
</dbReference>
<dbReference type="GO" id="GO:0015074">
    <property type="term" value="P:DNA integration"/>
    <property type="evidence" value="ECO:0007669"/>
    <property type="project" value="UniProtKB-KW"/>
</dbReference>
<evidence type="ECO:0000313" key="7">
    <source>
        <dbReference type="EMBL" id="BCA30170.1"/>
    </source>
</evidence>
<sequence length="218" mass="24138">MFIRTYLRASTQEQDASRARESLESFAATHGLAIAAEYLENESGAKADRPELLRLLKDSRKGDVLLVESIDRLSRLPADDWQKLKAAIDSKGLRIVALDLPTSHQGMADTKGDEFTSRMLGAINSMLVEMMAAIARKDYEQRRERQAQGISKAKAEGKYKGRPVDEDLHKRVTELLKAGLGIRATARHADCSTTTVLRIRDAIEGGDGFAELLQPTRS</sequence>
<dbReference type="PROSITE" id="PS00397">
    <property type="entry name" value="RECOMBINASES_1"/>
    <property type="match status" value="1"/>
</dbReference>
<dbReference type="InterPro" id="IPR036162">
    <property type="entry name" value="Resolvase-like_N_sf"/>
</dbReference>
<dbReference type="InterPro" id="IPR050639">
    <property type="entry name" value="SSR_resolvase"/>
</dbReference>
<proteinExistence type="predicted"/>
<keyword evidence="1" id="KW-0229">DNA integration</keyword>
<dbReference type="AlphaFoldDB" id="A0A679GSJ7"/>
<gene>
    <name evidence="7" type="ORF">PtoMrB4_41470</name>
</gene>
<dbReference type="GO" id="GO:0000150">
    <property type="term" value="F:DNA strand exchange activity"/>
    <property type="evidence" value="ECO:0007669"/>
    <property type="project" value="InterPro"/>
</dbReference>
<dbReference type="FunFam" id="3.40.50.1390:FF:000010">
    <property type="entry name" value="Recombinase resolvase family"/>
    <property type="match status" value="1"/>
</dbReference>
<dbReference type="PROSITE" id="PS51736">
    <property type="entry name" value="RECOMBINASES_3"/>
    <property type="match status" value="1"/>
</dbReference>
<evidence type="ECO:0000313" key="8">
    <source>
        <dbReference type="Proteomes" id="UP000501237"/>
    </source>
</evidence>
<protein>
    <submittedName>
        <fullName evidence="7">Resolvase</fullName>
    </submittedName>
</protein>
<dbReference type="PANTHER" id="PTHR30461">
    <property type="entry name" value="DNA-INVERTASE FROM LAMBDOID PROPHAGE"/>
    <property type="match status" value="1"/>
</dbReference>
<name>A0A679GSJ7_9GAMM</name>
<reference evidence="7 8" key="1">
    <citation type="journal article" date="2020" name="Microbiol. Resour. Announc.">
        <title>Complete genome sequence of Pseudomonas otitidis strain MrB4, isolated from Lake Biwa in Japan.</title>
        <authorList>
            <person name="Miyazaki K."/>
            <person name="Hase E."/>
            <person name="Maruya T."/>
        </authorList>
    </citation>
    <scope>NUCLEOTIDE SEQUENCE [LARGE SCALE GENOMIC DNA]</scope>
    <source>
        <strain evidence="7 8">MrB4</strain>
    </source>
</reference>
<evidence type="ECO:0000256" key="5">
    <source>
        <dbReference type="PROSITE-ProRule" id="PRU10137"/>
    </source>
</evidence>
<dbReference type="InterPro" id="IPR006118">
    <property type="entry name" value="Recombinase_CS"/>
</dbReference>
<dbReference type="SUPFAM" id="SSF53041">
    <property type="entry name" value="Resolvase-like"/>
    <property type="match status" value="1"/>
</dbReference>
<accession>A0A679GSJ7</accession>
<dbReference type="GO" id="GO:0003677">
    <property type="term" value="F:DNA binding"/>
    <property type="evidence" value="ECO:0007669"/>
    <property type="project" value="UniProtKB-KW"/>
</dbReference>
<organism evidence="7 8">
    <name type="scientific">Metapseudomonas otitidis</name>
    <dbReference type="NCBI Taxonomy" id="319939"/>
    <lineage>
        <taxon>Bacteria</taxon>
        <taxon>Pseudomonadati</taxon>
        <taxon>Pseudomonadota</taxon>
        <taxon>Gammaproteobacteria</taxon>
        <taxon>Pseudomonadales</taxon>
        <taxon>Pseudomonadaceae</taxon>
        <taxon>Metapseudomonas</taxon>
    </lineage>
</organism>
<dbReference type="PANTHER" id="PTHR30461:SF25">
    <property type="entry name" value="RESOLVASE-RELATED"/>
    <property type="match status" value="1"/>
</dbReference>
<dbReference type="CDD" id="cd03767">
    <property type="entry name" value="SR_Res_par"/>
    <property type="match status" value="1"/>
</dbReference>
<evidence type="ECO:0000256" key="3">
    <source>
        <dbReference type="ARBA" id="ARBA00023172"/>
    </source>
</evidence>
<keyword evidence="2" id="KW-0238">DNA-binding</keyword>
<dbReference type="SMART" id="SM00857">
    <property type="entry name" value="Resolvase"/>
    <property type="match status" value="1"/>
</dbReference>
<evidence type="ECO:0000256" key="1">
    <source>
        <dbReference type="ARBA" id="ARBA00022908"/>
    </source>
</evidence>
<dbReference type="EMBL" id="AP022642">
    <property type="protein sequence ID" value="BCA30170.1"/>
    <property type="molecule type" value="Genomic_DNA"/>
</dbReference>
<evidence type="ECO:0000256" key="2">
    <source>
        <dbReference type="ARBA" id="ARBA00023125"/>
    </source>
</evidence>
<dbReference type="Gene3D" id="3.40.50.1390">
    <property type="entry name" value="Resolvase, N-terminal catalytic domain"/>
    <property type="match status" value="1"/>
</dbReference>
<dbReference type="InterPro" id="IPR006119">
    <property type="entry name" value="Resolv_N"/>
</dbReference>
<evidence type="ECO:0000256" key="4">
    <source>
        <dbReference type="PIRSR" id="PIRSR606118-50"/>
    </source>
</evidence>
<dbReference type="GeneID" id="57399364"/>
<dbReference type="KEGG" id="poj:PtoMrB4_41470"/>
<dbReference type="RefSeq" id="WP_172434376.1">
    <property type="nucleotide sequence ID" value="NZ_AP022642.1"/>
</dbReference>
<evidence type="ECO:0000259" key="6">
    <source>
        <dbReference type="PROSITE" id="PS51736"/>
    </source>
</evidence>
<feature type="active site" description="O-(5'-phospho-DNA)-serine intermediate" evidence="4 5">
    <location>
        <position position="10"/>
    </location>
</feature>